<organism evidence="1 2">
    <name type="scientific">Rhizobium phage RL2RES</name>
    <dbReference type="NCBI Taxonomy" id="103371"/>
    <lineage>
        <taxon>Viruses</taxon>
        <taxon>Duplodnaviria</taxon>
        <taxon>Heunggongvirae</taxon>
        <taxon>Uroviricota</taxon>
        <taxon>Caudoviricetes</taxon>
        <taxon>Pootjesviridae</taxon>
        <taxon>Innesvirus</taxon>
        <taxon>Innesvirus RL2RES</taxon>
    </lineage>
</organism>
<proteinExistence type="predicted"/>
<dbReference type="Proteomes" id="UP000433502">
    <property type="component" value="Segment"/>
</dbReference>
<sequence>MANTTTFSLAVTAVTWVLAIDGATYSNATLSTDLSSSQIAFAIATSIPANNSDLYDTIQKHETKSVVLSATDKIYVRKVRPRNAKLRAVLVSR</sequence>
<evidence type="ECO:0000313" key="2">
    <source>
        <dbReference type="Proteomes" id="UP000433502"/>
    </source>
</evidence>
<name>A0A6B9J1V5_9CAUD</name>
<keyword evidence="2" id="KW-1185">Reference proteome</keyword>
<reference evidence="1 2" key="1">
    <citation type="submission" date="2019-10" db="EMBL/GenBank/DDBJ databases">
        <title>Complete genome sequence of bacteriophage vB_RLeM_RL2RES.</title>
        <authorList>
            <person name="Gunathilake D."/>
            <person name="Bhat S."/>
            <person name="Yost C.K."/>
            <person name="Hynes M.F."/>
        </authorList>
    </citation>
    <scope>NUCLEOTIDE SEQUENCE [LARGE SCALE GENOMIC DNA]</scope>
</reference>
<protein>
    <submittedName>
        <fullName evidence="1">Uncharacterized protein</fullName>
    </submittedName>
</protein>
<dbReference type="EMBL" id="MN549361">
    <property type="protein sequence ID" value="QGZ14274.1"/>
    <property type="molecule type" value="Genomic_DNA"/>
</dbReference>
<accession>A0A6B9J1V5</accession>
<gene>
    <name evidence="1" type="ORF">RL2RES_235</name>
</gene>
<evidence type="ECO:0000313" key="1">
    <source>
        <dbReference type="EMBL" id="QGZ14274.1"/>
    </source>
</evidence>